<dbReference type="EMBL" id="CP011390">
    <property type="protein sequence ID" value="ANE51764.1"/>
    <property type="molecule type" value="Genomic_DNA"/>
</dbReference>
<reference evidence="1 2" key="2">
    <citation type="journal article" date="2016" name="Int. J. Syst. Evol. Microbiol.">
        <title>Flavisolibacter tropicus sp. nov., isolated from tropical soil.</title>
        <authorList>
            <person name="Lee J.J."/>
            <person name="Kang M.S."/>
            <person name="Kim G.S."/>
            <person name="Lee C.S."/>
            <person name="Lim S."/>
            <person name="Lee J."/>
            <person name="Roh S.H."/>
            <person name="Kang H."/>
            <person name="Ha J.M."/>
            <person name="Bae S."/>
            <person name="Jung H.Y."/>
            <person name="Kim M.K."/>
        </authorList>
    </citation>
    <scope>NUCLEOTIDE SEQUENCE [LARGE SCALE GENOMIC DNA]</scope>
    <source>
        <strain evidence="1 2">LCS9</strain>
    </source>
</reference>
<dbReference type="RefSeq" id="WP_066405889.1">
    <property type="nucleotide sequence ID" value="NZ_CP011390.1"/>
</dbReference>
<protein>
    <recommendedName>
        <fullName evidence="3">IPExxxVDY family protein</fullName>
    </recommendedName>
</protein>
<dbReference type="NCBIfam" id="NF033205">
    <property type="entry name" value="IPExxxVDY"/>
    <property type="match status" value="1"/>
</dbReference>
<accession>A0A172TY10</accession>
<dbReference type="KEGG" id="fla:SY85_15935"/>
<dbReference type="OrthoDB" id="676614at2"/>
<gene>
    <name evidence="1" type="ORF">SY85_15935</name>
</gene>
<name>A0A172TY10_9BACT</name>
<evidence type="ECO:0000313" key="2">
    <source>
        <dbReference type="Proteomes" id="UP000077177"/>
    </source>
</evidence>
<reference evidence="2" key="1">
    <citation type="submission" date="2015-01" db="EMBL/GenBank/DDBJ databases">
        <title>Flavisolibacter sp./LCS9/ whole genome sequencing.</title>
        <authorList>
            <person name="Kim M.K."/>
            <person name="Srinivasan S."/>
            <person name="Lee J.-J."/>
        </authorList>
    </citation>
    <scope>NUCLEOTIDE SEQUENCE [LARGE SCALE GENOMIC DNA]</scope>
    <source>
        <strain evidence="2">LCS9</strain>
    </source>
</reference>
<dbReference type="AlphaFoldDB" id="A0A172TY10"/>
<proteinExistence type="predicted"/>
<dbReference type="InterPro" id="IPR047690">
    <property type="entry name" value="IPExxxVDY_fam"/>
</dbReference>
<sequence length="144" mass="17005">MKLVLDSKDLADGFFEDTRLLGIMAPMKDYLFCWQLNQLLGVDFRINNEIEIQLTKKNRNYFFAVYEFPEPHTSLVHYLYNNQFDGEYLLPEFKHLDFLWLLKGDAVSEQVLQQIIESIRTIKGVQLVTELATDKVKNKEHLVF</sequence>
<evidence type="ECO:0008006" key="3">
    <source>
        <dbReference type="Google" id="ProtNLM"/>
    </source>
</evidence>
<dbReference type="Proteomes" id="UP000077177">
    <property type="component" value="Chromosome"/>
</dbReference>
<organism evidence="1 2">
    <name type="scientific">Flavisolibacter tropicus</name>
    <dbReference type="NCBI Taxonomy" id="1492898"/>
    <lineage>
        <taxon>Bacteria</taxon>
        <taxon>Pseudomonadati</taxon>
        <taxon>Bacteroidota</taxon>
        <taxon>Chitinophagia</taxon>
        <taxon>Chitinophagales</taxon>
        <taxon>Chitinophagaceae</taxon>
        <taxon>Flavisolibacter</taxon>
    </lineage>
</organism>
<evidence type="ECO:0000313" key="1">
    <source>
        <dbReference type="EMBL" id="ANE51764.1"/>
    </source>
</evidence>
<dbReference type="STRING" id="1492898.SY85_15935"/>
<keyword evidence="2" id="KW-1185">Reference proteome</keyword>